<comment type="caution">
    <text evidence="2">The sequence shown here is derived from an EMBL/GenBank/DDBJ whole genome shotgun (WGS) entry which is preliminary data.</text>
</comment>
<dbReference type="EMBL" id="SMKW01000031">
    <property type="protein sequence ID" value="TDD48115.1"/>
    <property type="molecule type" value="Genomic_DNA"/>
</dbReference>
<dbReference type="SUPFAM" id="SSF100950">
    <property type="entry name" value="NagB/RpiA/CoA transferase-like"/>
    <property type="match status" value="1"/>
</dbReference>
<dbReference type="Gene3D" id="3.40.1080.10">
    <property type="entry name" value="Glutaconate Coenzyme A-transferase"/>
    <property type="match status" value="1"/>
</dbReference>
<proteinExistence type="inferred from homology"/>
<keyword evidence="2" id="KW-0808">Transferase</keyword>
<dbReference type="OrthoDB" id="3369756at2"/>
<dbReference type="InterPro" id="IPR037171">
    <property type="entry name" value="NagB/RpiA_transferase-like"/>
</dbReference>
<comment type="similarity">
    <text evidence="1">Belongs to the 3-oxoacid CoA-transferase subunit B family.</text>
</comment>
<reference evidence="2 3" key="1">
    <citation type="submission" date="2019-03" db="EMBL/GenBank/DDBJ databases">
        <title>Draft genome sequences of novel Actinobacteria.</title>
        <authorList>
            <person name="Sahin N."/>
            <person name="Ay H."/>
            <person name="Saygin H."/>
        </authorList>
    </citation>
    <scope>NUCLEOTIDE SEQUENCE [LARGE SCALE GENOMIC DNA]</scope>
    <source>
        <strain evidence="2 3">7K502</strain>
    </source>
</reference>
<gene>
    <name evidence="2" type="ORF">E1288_22690</name>
</gene>
<dbReference type="SMART" id="SM00882">
    <property type="entry name" value="CoA_trans"/>
    <property type="match status" value="1"/>
</dbReference>
<evidence type="ECO:0000256" key="1">
    <source>
        <dbReference type="ARBA" id="ARBA00007047"/>
    </source>
</evidence>
<organism evidence="2 3">
    <name type="scientific">Saccharopolyspora elongata</name>
    <dbReference type="NCBI Taxonomy" id="2530387"/>
    <lineage>
        <taxon>Bacteria</taxon>
        <taxon>Bacillati</taxon>
        <taxon>Actinomycetota</taxon>
        <taxon>Actinomycetes</taxon>
        <taxon>Pseudonocardiales</taxon>
        <taxon>Pseudonocardiaceae</taxon>
        <taxon>Saccharopolyspora</taxon>
    </lineage>
</organism>
<dbReference type="Gene3D" id="3.30.30.40">
    <property type="match status" value="1"/>
</dbReference>
<dbReference type="PANTHER" id="PTHR43293:SF3">
    <property type="entry name" value="CHOLESTEROL RING-CLEAVING HYDROLASE IPDB SUBUNIT"/>
    <property type="match status" value="1"/>
</dbReference>
<name>A0A4R4YS53_9PSEU</name>
<evidence type="ECO:0000313" key="2">
    <source>
        <dbReference type="EMBL" id="TDD48115.1"/>
    </source>
</evidence>
<keyword evidence="3" id="KW-1185">Reference proteome</keyword>
<dbReference type="Proteomes" id="UP000294947">
    <property type="component" value="Unassembled WGS sequence"/>
</dbReference>
<protein>
    <submittedName>
        <fullName evidence="2">CoA transferase subunit A</fullName>
    </submittedName>
</protein>
<dbReference type="InterPro" id="IPR004165">
    <property type="entry name" value="CoA_trans_fam_I"/>
</dbReference>
<sequence length="317" mass="35365">MTATTFREARADLERHARPVRDKTCTAAEALRLVEDGHHVGIGGTLYSRTPMALVFELLRQPHRGLTLSRPLTCYEAELLLVTGAADRIVTSWMGIGLNWGLSQVLRHYVERGLAVYEEWSHLGIGLRYKAGAMGVPYLPTLTMLGSDLARMDGTRTVECPYTGQRLLAVPALHPDVALIHVHRADVYGNAQVDGYRHMDVDMARAARRVVVSAEEIVDPDVIRASPFSTMLPHFAVDAVVEAPYGCYPHECYGRYEADTEHFDTYVQAIRDHGLDGVRQYIGEHVLGHPDFAGFLGDVGAARLDRQQRRAKELMYE</sequence>
<dbReference type="PANTHER" id="PTHR43293">
    <property type="entry name" value="ACETATE COA-TRANSFERASE YDIF"/>
    <property type="match status" value="1"/>
</dbReference>
<dbReference type="AlphaFoldDB" id="A0A4R4YS53"/>
<dbReference type="Pfam" id="PF01144">
    <property type="entry name" value="CoA_trans"/>
    <property type="match status" value="1"/>
</dbReference>
<dbReference type="GO" id="GO:0008410">
    <property type="term" value="F:CoA-transferase activity"/>
    <property type="evidence" value="ECO:0007669"/>
    <property type="project" value="InterPro"/>
</dbReference>
<accession>A0A4R4YS53</accession>
<dbReference type="RefSeq" id="WP_132488236.1">
    <property type="nucleotide sequence ID" value="NZ_SMKW01000031.1"/>
</dbReference>
<evidence type="ECO:0000313" key="3">
    <source>
        <dbReference type="Proteomes" id="UP000294947"/>
    </source>
</evidence>